<dbReference type="Pfam" id="PF01882">
    <property type="entry name" value="DUF58"/>
    <property type="match status" value="1"/>
</dbReference>
<keyword evidence="1" id="KW-1133">Transmembrane helix</keyword>
<gene>
    <name evidence="3" type="ORF">GlitD10_0002</name>
</gene>
<dbReference type="EMBL" id="CP017675">
    <property type="protein sequence ID" value="APB32303.1"/>
    <property type="molecule type" value="Genomic_DNA"/>
</dbReference>
<feature type="transmembrane region" description="Helical" evidence="1">
    <location>
        <begin position="15"/>
        <end position="35"/>
    </location>
</feature>
<keyword evidence="1" id="KW-0472">Membrane</keyword>
<dbReference type="AlphaFoldDB" id="A0A1J0A8Q6"/>
<proteinExistence type="predicted"/>
<dbReference type="STRING" id="1188229.GlitD10_0002"/>
<dbReference type="Proteomes" id="UP000180235">
    <property type="component" value="Chromosome"/>
</dbReference>
<reference evidence="3 4" key="1">
    <citation type="submission" date="2016-10" db="EMBL/GenBank/DDBJ databases">
        <title>Description of Gloeomargarita lithophora gen. nov., sp. nov., a thylakoid-bearing basal-branching cyanobacterium with intracellular carbonates, and proposal for Gloeomargaritales ord. nov.</title>
        <authorList>
            <person name="Moreira D."/>
            <person name="Tavera R."/>
            <person name="Benzerara K."/>
            <person name="Skouri-Panet F."/>
            <person name="Couradeau E."/>
            <person name="Gerard E."/>
            <person name="Loussert C."/>
            <person name="Novelo E."/>
            <person name="Zivanovic Y."/>
            <person name="Lopez-Garcia P."/>
        </authorList>
    </citation>
    <scope>NUCLEOTIDE SEQUENCE [LARGE SCALE GENOMIC DNA]</scope>
    <source>
        <strain evidence="3 4">D10</strain>
    </source>
</reference>
<sequence>MDFHRWFHGLPRRFTFTRIGGIFTGVTVLVSIGAFNTGNNLLYLLFGMLLSLMIASGVLSEEVMKGVVVERGFPGQIFAGAPALVTLKVENRKRRIPTFSITITDRLPGVTCPENYFLKVDARRTAQVSYRVTFPRRGWWMLEGYEISTRFPFDLFCKVRVMREPVSVLVYPSLGQPPNLSFLSLVGQGTRPQIQAGGDGEFLSLRDFRSGDDARRIHWKASARRDTWLLRDLERQDSEELTLYFYPVAPAATEPQRLEQGVSTCAGLAQELLQRGYPVALVTPGERTAMGRGLGHLDAILRVLAVVEFSAQPAPTPPNLTAQDRCIVLSAGGLPNLSAAQLLALVPF</sequence>
<evidence type="ECO:0000256" key="1">
    <source>
        <dbReference type="SAM" id="Phobius"/>
    </source>
</evidence>
<evidence type="ECO:0000313" key="3">
    <source>
        <dbReference type="EMBL" id="APB32303.1"/>
    </source>
</evidence>
<keyword evidence="1" id="KW-0812">Transmembrane</keyword>
<dbReference type="OrthoDB" id="9778037at2"/>
<dbReference type="PANTHER" id="PTHR34351:SF1">
    <property type="entry name" value="SLR1927 PROTEIN"/>
    <property type="match status" value="1"/>
</dbReference>
<dbReference type="InterPro" id="IPR002881">
    <property type="entry name" value="DUF58"/>
</dbReference>
<accession>A0A1J0A8Q6</accession>
<dbReference type="PANTHER" id="PTHR34351">
    <property type="entry name" value="SLR1927 PROTEIN-RELATED"/>
    <property type="match status" value="1"/>
</dbReference>
<keyword evidence="4" id="KW-1185">Reference proteome</keyword>
<evidence type="ECO:0000259" key="2">
    <source>
        <dbReference type="Pfam" id="PF01882"/>
    </source>
</evidence>
<organism evidence="3 4">
    <name type="scientific">Gloeomargarita lithophora Alchichica-D10</name>
    <dbReference type="NCBI Taxonomy" id="1188229"/>
    <lineage>
        <taxon>Bacteria</taxon>
        <taxon>Bacillati</taxon>
        <taxon>Cyanobacteriota</taxon>
        <taxon>Cyanophyceae</taxon>
        <taxon>Gloeomargaritales</taxon>
        <taxon>Gloeomargaritaceae</taxon>
        <taxon>Gloeomargarita</taxon>
    </lineage>
</organism>
<name>A0A1J0A8Q6_9CYAN</name>
<protein>
    <recommendedName>
        <fullName evidence="2">DUF58 domain-containing protein</fullName>
    </recommendedName>
</protein>
<feature type="domain" description="DUF58" evidence="2">
    <location>
        <begin position="205"/>
        <end position="321"/>
    </location>
</feature>
<feature type="transmembrane region" description="Helical" evidence="1">
    <location>
        <begin position="41"/>
        <end position="59"/>
    </location>
</feature>
<dbReference type="KEGG" id="glt:GlitD10_0002"/>
<evidence type="ECO:0000313" key="4">
    <source>
        <dbReference type="Proteomes" id="UP000180235"/>
    </source>
</evidence>
<dbReference type="RefSeq" id="WP_071453060.1">
    <property type="nucleotide sequence ID" value="NZ_CP017675.1"/>
</dbReference>